<organism evidence="24 25">
    <name type="scientific">Permianibacter aggregans</name>
    <dbReference type="NCBI Taxonomy" id="1510150"/>
    <lineage>
        <taxon>Bacteria</taxon>
        <taxon>Pseudomonadati</taxon>
        <taxon>Pseudomonadota</taxon>
        <taxon>Gammaproteobacteria</taxon>
        <taxon>Pseudomonadales</taxon>
        <taxon>Pseudomonadaceae</taxon>
        <taxon>Permianibacter</taxon>
    </lineage>
</organism>
<evidence type="ECO:0000256" key="6">
    <source>
        <dbReference type="ARBA" id="ARBA00011245"/>
    </source>
</evidence>
<evidence type="ECO:0000256" key="19">
    <source>
        <dbReference type="ARBA" id="ARBA00067387"/>
    </source>
</evidence>
<dbReference type="GO" id="GO:0009298">
    <property type="term" value="P:GDP-mannose biosynthetic process"/>
    <property type="evidence" value="ECO:0007669"/>
    <property type="project" value="UniProtKB-UniPathway"/>
</dbReference>
<evidence type="ECO:0000256" key="13">
    <source>
        <dbReference type="ARBA" id="ARBA00023134"/>
    </source>
</evidence>
<dbReference type="CDD" id="cd02213">
    <property type="entry name" value="cupin_PMI_typeII_C"/>
    <property type="match status" value="1"/>
</dbReference>
<dbReference type="InterPro" id="IPR011051">
    <property type="entry name" value="RmlC_Cupin_sf"/>
</dbReference>
<feature type="domain" description="Mannose-6-phosphate isomerase type II C-terminal" evidence="22">
    <location>
        <begin position="357"/>
        <end position="471"/>
    </location>
</feature>
<evidence type="ECO:0000256" key="10">
    <source>
        <dbReference type="ARBA" id="ARBA00022695"/>
    </source>
</evidence>
<evidence type="ECO:0000256" key="4">
    <source>
        <dbReference type="ARBA" id="ARBA00004823"/>
    </source>
</evidence>
<feature type="domain" description="Nucleotidyl transferase" evidence="21">
    <location>
        <begin position="5"/>
        <end position="292"/>
    </location>
</feature>
<keyword evidence="15" id="KW-0511">Multifunctional enzyme</keyword>
<dbReference type="SUPFAM" id="SSF51182">
    <property type="entry name" value="RmlC-like cupins"/>
    <property type="match status" value="1"/>
</dbReference>
<comment type="pathway">
    <text evidence="4">Nucleotide-sugar biosynthesis; GDP-alpha-D-mannose biosynthesis; GDP-alpha-D-mannose from alpha-D-mannose 1-phosphate (GTP route): step 1/1.</text>
</comment>
<dbReference type="Gene3D" id="2.60.120.10">
    <property type="entry name" value="Jelly Rolls"/>
    <property type="match status" value="1"/>
</dbReference>
<dbReference type="InterPro" id="IPR014710">
    <property type="entry name" value="RmlC-like_jellyroll"/>
</dbReference>
<evidence type="ECO:0000256" key="2">
    <source>
        <dbReference type="ARBA" id="ARBA00001941"/>
    </source>
</evidence>
<evidence type="ECO:0000256" key="8">
    <source>
        <dbReference type="ARBA" id="ARBA00012387"/>
    </source>
</evidence>
<evidence type="ECO:0000259" key="23">
    <source>
        <dbReference type="Pfam" id="PF22640"/>
    </source>
</evidence>
<evidence type="ECO:0000259" key="22">
    <source>
        <dbReference type="Pfam" id="PF01050"/>
    </source>
</evidence>
<dbReference type="Pfam" id="PF22640">
    <property type="entry name" value="ManC_GMP_beta-helix"/>
    <property type="match status" value="1"/>
</dbReference>
<dbReference type="Gene3D" id="3.90.550.10">
    <property type="entry name" value="Spore Coat Polysaccharide Biosynthesis Protein SpsA, Chain A"/>
    <property type="match status" value="1"/>
</dbReference>
<comment type="caution">
    <text evidence="24">The sequence shown here is derived from an EMBL/GenBank/DDBJ whole genome shotgun (WGS) entry which is preliminary data.</text>
</comment>
<dbReference type="PANTHER" id="PTHR46390">
    <property type="entry name" value="MANNOSE-1-PHOSPHATE GUANYLYLTRANSFERASE"/>
    <property type="match status" value="1"/>
</dbReference>
<dbReference type="GO" id="GO:0004475">
    <property type="term" value="F:mannose-1-phosphate guanylyltransferase (GTP) activity"/>
    <property type="evidence" value="ECO:0007669"/>
    <property type="project" value="UniProtKB-EC"/>
</dbReference>
<dbReference type="FunFam" id="3.90.550.10:FF:000046">
    <property type="entry name" value="Mannose-1-phosphate guanylyltransferase (GDP)"/>
    <property type="match status" value="1"/>
</dbReference>
<dbReference type="Proteomes" id="UP000295375">
    <property type="component" value="Unassembled WGS sequence"/>
</dbReference>
<evidence type="ECO:0000256" key="18">
    <source>
        <dbReference type="ARBA" id="ARBA00057590"/>
    </source>
</evidence>
<comment type="catalytic activity">
    <reaction evidence="17">
        <text>alpha-D-mannose 1-phosphate + GTP + H(+) = GDP-alpha-D-mannose + diphosphate</text>
        <dbReference type="Rhea" id="RHEA:15229"/>
        <dbReference type="ChEBI" id="CHEBI:15378"/>
        <dbReference type="ChEBI" id="CHEBI:33019"/>
        <dbReference type="ChEBI" id="CHEBI:37565"/>
        <dbReference type="ChEBI" id="CHEBI:57527"/>
        <dbReference type="ChEBI" id="CHEBI:58409"/>
        <dbReference type="EC" id="2.7.7.13"/>
    </reaction>
</comment>
<comment type="function">
    <text evidence="18">Produces a precursor for alginate polymerization. The alginate layer provides a protective barrier against host immune defenses and antibiotics.</text>
</comment>
<dbReference type="InterPro" id="IPR006375">
    <property type="entry name" value="Man1P_GuaTrfase/Man6P_Isoase"/>
</dbReference>
<dbReference type="SUPFAM" id="SSF53448">
    <property type="entry name" value="Nucleotide-diphospho-sugar transferases"/>
    <property type="match status" value="1"/>
</dbReference>
<evidence type="ECO:0000259" key="21">
    <source>
        <dbReference type="Pfam" id="PF00483"/>
    </source>
</evidence>
<evidence type="ECO:0000256" key="15">
    <source>
        <dbReference type="ARBA" id="ARBA00023268"/>
    </source>
</evidence>
<dbReference type="InterPro" id="IPR054566">
    <property type="entry name" value="ManC/GMP-like_b-helix"/>
</dbReference>
<feature type="domain" description="MannoseP isomerase/GMP-like beta-helix" evidence="23">
    <location>
        <begin position="306"/>
        <end position="353"/>
    </location>
</feature>
<dbReference type="InterPro" id="IPR051161">
    <property type="entry name" value="Mannose-6P_isomerase_type2"/>
</dbReference>
<dbReference type="InterPro" id="IPR005835">
    <property type="entry name" value="NTP_transferase_dom"/>
</dbReference>
<comment type="pathway">
    <text evidence="3">Nucleotide-sugar biosynthesis; GDP-alpha-D-mannose biosynthesis; alpha-D-mannose 1-phosphate from D-fructose 6-phosphate: step 1/2.</text>
</comment>
<dbReference type="PANTHER" id="PTHR46390:SF1">
    <property type="entry name" value="MANNOSE-1-PHOSPHATE GUANYLYLTRANSFERASE"/>
    <property type="match status" value="1"/>
</dbReference>
<keyword evidence="16" id="KW-0170">Cobalt</keyword>
<keyword evidence="25" id="KW-1185">Reference proteome</keyword>
<dbReference type="OrthoDB" id="9806359at2"/>
<keyword evidence="10 24" id="KW-0548">Nucleotidyltransferase</keyword>
<sequence>MELQPVILSGGAGTRLWPLSRELYPKQLIPLLGEKSLLQLTIVRLRGASWPATVQPALIIANQEHRFMIAEQCRQLQESARIILEPCGRNTAPAATVAALAVDKPAETLLLILPADHVVKNVPAFHQAIATAIPIASEGQVVMFGIVPDCPHTGYGYLKVDSNDGKPQPIAEFVEKPDVKRAEAFLQQGGYYWNSGMFLVRADVWLKAVETLQPAMLNAAKEALNSGKQDLDFTRLDEAAFAASPSDSIDYAVMEHLAELGKTTRGIMVPMDADWSDLGAWPSIAEQFPADEHNNVSKGDVMLEASENCLAWSESRLLALVGVKDIIAVATPDAVLVAHKDQAQSVKQIVERLKGSNRYEATLHRKVYRPWGSYEGVDEGERFQVKRICVNPGATLSLQKHFHRAEHWVVVTGTAEVTRNDEVFLVTENQSTFIPLGATHRLKNPGKVMLEMIEVQSGPYLGEDDIVRMDDVYGRQGQQ</sequence>
<dbReference type="InterPro" id="IPR001538">
    <property type="entry name" value="Man6P_isomerase-2_C"/>
</dbReference>
<dbReference type="CDD" id="cd02509">
    <property type="entry name" value="GDP-M1P_Guanylyltransferase"/>
    <property type="match status" value="1"/>
</dbReference>
<dbReference type="EC" id="2.7.7.13" evidence="8"/>
<dbReference type="RefSeq" id="WP_133586960.1">
    <property type="nucleotide sequence ID" value="NZ_CP037953.1"/>
</dbReference>
<dbReference type="UniPathway" id="UPA00126">
    <property type="reaction ID" value="UER00930"/>
</dbReference>
<protein>
    <recommendedName>
        <fullName evidence="19">Alginate biosynthesis protein AlgA</fullName>
        <ecNumber evidence="8">2.7.7.13</ecNumber>
        <ecNumber evidence="7">5.3.1.8</ecNumber>
    </recommendedName>
</protein>
<comment type="similarity">
    <text evidence="5 20">Belongs to the mannose-6-phosphate isomerase type 2 family.</text>
</comment>
<evidence type="ECO:0000256" key="11">
    <source>
        <dbReference type="ARBA" id="ARBA00022741"/>
    </source>
</evidence>
<dbReference type="InterPro" id="IPR049577">
    <property type="entry name" value="GMPP_N"/>
</dbReference>
<dbReference type="Pfam" id="PF01050">
    <property type="entry name" value="MannoseP_isomer"/>
    <property type="match status" value="1"/>
</dbReference>
<evidence type="ECO:0000256" key="7">
    <source>
        <dbReference type="ARBA" id="ARBA00011956"/>
    </source>
</evidence>
<dbReference type="GO" id="GO:0005525">
    <property type="term" value="F:GTP binding"/>
    <property type="evidence" value="ECO:0007669"/>
    <property type="project" value="UniProtKB-KW"/>
</dbReference>
<dbReference type="InterPro" id="IPR029044">
    <property type="entry name" value="Nucleotide-diphossugar_trans"/>
</dbReference>
<keyword evidence="14 24" id="KW-0413">Isomerase</keyword>
<dbReference type="NCBIfam" id="TIGR01479">
    <property type="entry name" value="GMP_PMI"/>
    <property type="match status" value="1"/>
</dbReference>
<dbReference type="EMBL" id="SNYM01000001">
    <property type="protein sequence ID" value="TDQ51105.1"/>
    <property type="molecule type" value="Genomic_DNA"/>
</dbReference>
<evidence type="ECO:0000256" key="1">
    <source>
        <dbReference type="ARBA" id="ARBA00000757"/>
    </source>
</evidence>
<keyword evidence="12" id="KW-0016">Alginate biosynthesis</keyword>
<evidence type="ECO:0000256" key="3">
    <source>
        <dbReference type="ARBA" id="ARBA00004666"/>
    </source>
</evidence>
<accession>A0A4R6UZN1</accession>
<dbReference type="GO" id="GO:0004476">
    <property type="term" value="F:mannose-6-phosphate isomerase activity"/>
    <property type="evidence" value="ECO:0007669"/>
    <property type="project" value="UniProtKB-EC"/>
</dbReference>
<evidence type="ECO:0000256" key="9">
    <source>
        <dbReference type="ARBA" id="ARBA00022679"/>
    </source>
</evidence>
<gene>
    <name evidence="24" type="ORF">EV696_10174</name>
</gene>
<comment type="catalytic activity">
    <reaction evidence="1">
        <text>D-mannose 6-phosphate = D-fructose 6-phosphate</text>
        <dbReference type="Rhea" id="RHEA:12356"/>
        <dbReference type="ChEBI" id="CHEBI:58735"/>
        <dbReference type="ChEBI" id="CHEBI:61527"/>
        <dbReference type="EC" id="5.3.1.8"/>
    </reaction>
</comment>
<evidence type="ECO:0000313" key="25">
    <source>
        <dbReference type="Proteomes" id="UP000295375"/>
    </source>
</evidence>
<name>A0A4R6UZN1_9GAMM</name>
<dbReference type="Pfam" id="PF00483">
    <property type="entry name" value="NTP_transferase"/>
    <property type="match status" value="1"/>
</dbReference>
<evidence type="ECO:0000256" key="5">
    <source>
        <dbReference type="ARBA" id="ARBA00006115"/>
    </source>
</evidence>
<dbReference type="EC" id="5.3.1.8" evidence="7"/>
<evidence type="ECO:0000256" key="17">
    <source>
        <dbReference type="ARBA" id="ARBA00047343"/>
    </source>
</evidence>
<proteinExistence type="inferred from homology"/>
<comment type="cofactor">
    <cofactor evidence="2">
        <name>Co(2+)</name>
        <dbReference type="ChEBI" id="CHEBI:48828"/>
    </cofactor>
</comment>
<dbReference type="AlphaFoldDB" id="A0A4R6UZN1"/>
<keyword evidence="13" id="KW-0342">GTP-binding</keyword>
<dbReference type="GO" id="GO:0042121">
    <property type="term" value="P:alginic acid biosynthetic process"/>
    <property type="evidence" value="ECO:0007669"/>
    <property type="project" value="UniProtKB-KW"/>
</dbReference>
<comment type="subunit">
    <text evidence="6">Monomer.</text>
</comment>
<evidence type="ECO:0000256" key="12">
    <source>
        <dbReference type="ARBA" id="ARBA00022841"/>
    </source>
</evidence>
<evidence type="ECO:0000313" key="24">
    <source>
        <dbReference type="EMBL" id="TDQ51105.1"/>
    </source>
</evidence>
<keyword evidence="11" id="KW-0547">Nucleotide-binding</keyword>
<dbReference type="FunFam" id="2.60.120.10:FF:000032">
    <property type="entry name" value="Mannose-1-phosphate guanylyltransferase/mannose-6-phosphate isomerase"/>
    <property type="match status" value="1"/>
</dbReference>
<evidence type="ECO:0000256" key="14">
    <source>
        <dbReference type="ARBA" id="ARBA00023235"/>
    </source>
</evidence>
<evidence type="ECO:0000256" key="20">
    <source>
        <dbReference type="RuleBase" id="RU004190"/>
    </source>
</evidence>
<reference evidence="24 25" key="1">
    <citation type="submission" date="2019-03" db="EMBL/GenBank/DDBJ databases">
        <title>Genomic Encyclopedia of Type Strains, Phase IV (KMG-IV): sequencing the most valuable type-strain genomes for metagenomic binning, comparative biology and taxonomic classification.</title>
        <authorList>
            <person name="Goeker M."/>
        </authorList>
    </citation>
    <scope>NUCLEOTIDE SEQUENCE [LARGE SCALE GENOMIC DNA]</scope>
    <source>
        <strain evidence="24 25">DSM 103792</strain>
    </source>
</reference>
<keyword evidence="9 24" id="KW-0808">Transferase</keyword>
<evidence type="ECO:0000256" key="16">
    <source>
        <dbReference type="ARBA" id="ARBA00023285"/>
    </source>
</evidence>